<keyword evidence="8" id="KW-0238">DNA-binding</keyword>
<evidence type="ECO:0000256" key="2">
    <source>
        <dbReference type="ARBA" id="ARBA00006991"/>
    </source>
</evidence>
<keyword evidence="10" id="KW-0539">Nucleus</keyword>
<dbReference type="FunFam" id="3.30.160.60:FF:000352">
    <property type="entry name" value="zinc finger protein 3 homolog"/>
    <property type="match status" value="1"/>
</dbReference>
<dbReference type="FunFam" id="3.30.160.60:FF:000631">
    <property type="entry name" value="zinc finger protein 189 isoform X2"/>
    <property type="match status" value="1"/>
</dbReference>
<dbReference type="GO" id="GO:0005634">
    <property type="term" value="C:nucleus"/>
    <property type="evidence" value="ECO:0007669"/>
    <property type="project" value="UniProtKB-SubCell"/>
</dbReference>
<evidence type="ECO:0000256" key="4">
    <source>
        <dbReference type="ARBA" id="ARBA00022737"/>
    </source>
</evidence>
<dbReference type="PROSITE" id="PS00028">
    <property type="entry name" value="ZINC_FINGER_C2H2_1"/>
    <property type="match status" value="4"/>
</dbReference>
<dbReference type="PROSITE" id="PS50157">
    <property type="entry name" value="ZINC_FINGER_C2H2_2"/>
    <property type="match status" value="4"/>
</dbReference>
<evidence type="ECO:0000256" key="8">
    <source>
        <dbReference type="ARBA" id="ARBA00023125"/>
    </source>
</evidence>
<dbReference type="FunFam" id="3.30.160.60:FF:001468">
    <property type="entry name" value="Zinc finger protein 672"/>
    <property type="match status" value="1"/>
</dbReference>
<evidence type="ECO:0000256" key="3">
    <source>
        <dbReference type="ARBA" id="ARBA00022723"/>
    </source>
</evidence>
<organism evidence="14 15">
    <name type="scientific">Sarcophilus harrisii</name>
    <name type="common">Tasmanian devil</name>
    <name type="synonym">Sarcophilus laniarius</name>
    <dbReference type="NCBI Taxonomy" id="9305"/>
    <lineage>
        <taxon>Eukaryota</taxon>
        <taxon>Metazoa</taxon>
        <taxon>Chordata</taxon>
        <taxon>Craniata</taxon>
        <taxon>Vertebrata</taxon>
        <taxon>Euteleostomi</taxon>
        <taxon>Mammalia</taxon>
        <taxon>Metatheria</taxon>
        <taxon>Dasyuromorphia</taxon>
        <taxon>Dasyuridae</taxon>
        <taxon>Sarcophilus</taxon>
    </lineage>
</organism>
<evidence type="ECO:0000313" key="14">
    <source>
        <dbReference type="Ensembl" id="ENSSHAP00000030523.1"/>
    </source>
</evidence>
<keyword evidence="3" id="KW-0479">Metal-binding</keyword>
<comment type="subcellular location">
    <subcellularLocation>
        <location evidence="1">Nucleus</location>
    </subcellularLocation>
</comment>
<evidence type="ECO:0000313" key="15">
    <source>
        <dbReference type="Proteomes" id="UP000007648"/>
    </source>
</evidence>
<evidence type="ECO:0000256" key="11">
    <source>
        <dbReference type="PROSITE-ProRule" id="PRU00042"/>
    </source>
</evidence>
<keyword evidence="6" id="KW-0862">Zinc</keyword>
<dbReference type="AlphaFoldDB" id="A0A7N4P030"/>
<dbReference type="GO" id="GO:0000981">
    <property type="term" value="F:DNA-binding transcription factor activity, RNA polymerase II-specific"/>
    <property type="evidence" value="ECO:0007669"/>
    <property type="project" value="TreeGrafter"/>
</dbReference>
<dbReference type="Proteomes" id="UP000007648">
    <property type="component" value="Unassembled WGS sequence"/>
</dbReference>
<dbReference type="PANTHER" id="PTHR23235:SF142">
    <property type="entry name" value="ZINC FINGER PROTEIN 384"/>
    <property type="match status" value="1"/>
</dbReference>
<dbReference type="PANTHER" id="PTHR23235">
    <property type="entry name" value="KRUEPPEL-LIKE TRANSCRIPTION FACTOR"/>
    <property type="match status" value="1"/>
</dbReference>
<evidence type="ECO:0000259" key="13">
    <source>
        <dbReference type="PROSITE" id="PS50157"/>
    </source>
</evidence>
<protein>
    <recommendedName>
        <fullName evidence="13">C2H2-type domain-containing protein</fullName>
    </recommendedName>
</protein>
<keyword evidence="9" id="KW-0804">Transcription</keyword>
<accession>A0A7N4P030</accession>
<sequence>MERLEGSWPLGPQFAEARGWDPLGRHGEGAPPEAAAWPPAVPASPRKSPQGEESHLFPSLDPLERGAPGARLSLPVGTGDKSHKCGECGKTFLQNSALSLHRRVHTGEKPYACPECGKAFRVSSYLIEHQRIHTGEKPFQCSVCGKAFVQRSHLTQHQRIHTGEKPYECHQCGKAFRYSSDLIQHHKLHTKE</sequence>
<evidence type="ECO:0000256" key="1">
    <source>
        <dbReference type="ARBA" id="ARBA00004123"/>
    </source>
</evidence>
<keyword evidence="15" id="KW-1185">Reference proteome</keyword>
<keyword evidence="4" id="KW-0677">Repeat</keyword>
<proteinExistence type="inferred from homology"/>
<keyword evidence="7" id="KW-0805">Transcription regulation</keyword>
<reference evidence="14" key="3">
    <citation type="submission" date="2025-09" db="UniProtKB">
        <authorList>
            <consortium name="Ensembl"/>
        </authorList>
    </citation>
    <scope>IDENTIFICATION</scope>
</reference>
<dbReference type="InterPro" id="IPR013087">
    <property type="entry name" value="Znf_C2H2_type"/>
</dbReference>
<dbReference type="SMART" id="SM00355">
    <property type="entry name" value="ZnF_C2H2"/>
    <property type="match status" value="4"/>
</dbReference>
<name>A0A7N4P030_SARHA</name>
<evidence type="ECO:0000256" key="5">
    <source>
        <dbReference type="ARBA" id="ARBA00022771"/>
    </source>
</evidence>
<keyword evidence="5 11" id="KW-0863">Zinc-finger</keyword>
<dbReference type="GO" id="GO:0008270">
    <property type="term" value="F:zinc ion binding"/>
    <property type="evidence" value="ECO:0007669"/>
    <property type="project" value="UniProtKB-KW"/>
</dbReference>
<dbReference type="FunFam" id="3.30.160.60:FF:002254">
    <property type="entry name" value="Zinc finger protein 540"/>
    <property type="match status" value="1"/>
</dbReference>
<feature type="domain" description="C2H2-type" evidence="13">
    <location>
        <begin position="83"/>
        <end position="110"/>
    </location>
</feature>
<feature type="domain" description="C2H2-type" evidence="13">
    <location>
        <begin position="167"/>
        <end position="192"/>
    </location>
</feature>
<gene>
    <name evidence="14" type="primary">LOC100916026</name>
</gene>
<dbReference type="Ensembl" id="ENSSHAT00000049571.1">
    <property type="protein sequence ID" value="ENSSHAP00000030523.1"/>
    <property type="gene ID" value="ENSSHAG00000029056.1"/>
</dbReference>
<dbReference type="Pfam" id="PF00096">
    <property type="entry name" value="zf-C2H2"/>
    <property type="match status" value="4"/>
</dbReference>
<evidence type="ECO:0000256" key="10">
    <source>
        <dbReference type="ARBA" id="ARBA00023242"/>
    </source>
</evidence>
<feature type="domain" description="C2H2-type" evidence="13">
    <location>
        <begin position="139"/>
        <end position="166"/>
    </location>
</feature>
<evidence type="ECO:0000256" key="9">
    <source>
        <dbReference type="ARBA" id="ARBA00023163"/>
    </source>
</evidence>
<dbReference type="GO" id="GO:0000978">
    <property type="term" value="F:RNA polymerase II cis-regulatory region sequence-specific DNA binding"/>
    <property type="evidence" value="ECO:0007669"/>
    <property type="project" value="TreeGrafter"/>
</dbReference>
<dbReference type="InParanoid" id="A0A7N4P030"/>
<evidence type="ECO:0000256" key="7">
    <source>
        <dbReference type="ARBA" id="ARBA00023015"/>
    </source>
</evidence>
<dbReference type="SUPFAM" id="SSF57667">
    <property type="entry name" value="beta-beta-alpha zinc fingers"/>
    <property type="match status" value="2"/>
</dbReference>
<reference evidence="14" key="2">
    <citation type="submission" date="2025-08" db="UniProtKB">
        <authorList>
            <consortium name="Ensembl"/>
        </authorList>
    </citation>
    <scope>IDENTIFICATION</scope>
</reference>
<reference evidence="14 15" key="1">
    <citation type="journal article" date="2011" name="Proc. Natl. Acad. Sci. U.S.A.">
        <title>Genetic diversity and population structure of the endangered marsupial Sarcophilus harrisii (Tasmanian devil).</title>
        <authorList>
            <person name="Miller W."/>
            <person name="Hayes V.M."/>
            <person name="Ratan A."/>
            <person name="Petersen D.C."/>
            <person name="Wittekindt N.E."/>
            <person name="Miller J."/>
            <person name="Walenz B."/>
            <person name="Knight J."/>
            <person name="Qi J."/>
            <person name="Zhao F."/>
            <person name="Wang Q."/>
            <person name="Bedoya-Reina O.C."/>
            <person name="Katiyar N."/>
            <person name="Tomsho L.P."/>
            <person name="Kasson L.M."/>
            <person name="Hardie R.A."/>
            <person name="Woodbridge P."/>
            <person name="Tindall E.A."/>
            <person name="Bertelsen M.F."/>
            <person name="Dixon D."/>
            <person name="Pyecroft S."/>
            <person name="Helgen K.M."/>
            <person name="Lesk A.M."/>
            <person name="Pringle T.H."/>
            <person name="Patterson N."/>
            <person name="Zhang Y."/>
            <person name="Kreiss A."/>
            <person name="Woods G.M."/>
            <person name="Jones M.E."/>
            <person name="Schuster S.C."/>
        </authorList>
    </citation>
    <scope>NUCLEOTIDE SEQUENCE [LARGE SCALE GENOMIC DNA]</scope>
</reference>
<feature type="region of interest" description="Disordered" evidence="12">
    <location>
        <begin position="1"/>
        <end position="81"/>
    </location>
</feature>
<comment type="similarity">
    <text evidence="2">Belongs to the krueppel C2H2-type zinc-finger protein family.</text>
</comment>
<dbReference type="InterPro" id="IPR036236">
    <property type="entry name" value="Znf_C2H2_sf"/>
</dbReference>
<evidence type="ECO:0000256" key="12">
    <source>
        <dbReference type="SAM" id="MobiDB-lite"/>
    </source>
</evidence>
<feature type="domain" description="C2H2-type" evidence="13">
    <location>
        <begin position="111"/>
        <end position="138"/>
    </location>
</feature>
<dbReference type="GeneTree" id="ENSGT01150000286934"/>
<dbReference type="Gene3D" id="3.30.160.60">
    <property type="entry name" value="Classic Zinc Finger"/>
    <property type="match status" value="4"/>
</dbReference>
<evidence type="ECO:0000256" key="6">
    <source>
        <dbReference type="ARBA" id="ARBA00022833"/>
    </source>
</evidence>